<dbReference type="InterPro" id="IPR004134">
    <property type="entry name" value="Peptidase_C1B"/>
</dbReference>
<dbReference type="CDD" id="cd00585">
    <property type="entry name" value="Peptidase_C1B"/>
    <property type="match status" value="1"/>
</dbReference>
<keyword evidence="2 4" id="KW-0378">Hydrolase</keyword>
<dbReference type="SUPFAM" id="SSF54001">
    <property type="entry name" value="Cysteine proteinases"/>
    <property type="match status" value="1"/>
</dbReference>
<comment type="caution">
    <text evidence="6">The sequence shown here is derived from an EMBL/GenBank/DDBJ whole genome shotgun (WGS) entry which is preliminary data.</text>
</comment>
<dbReference type="GO" id="GO:0004177">
    <property type="term" value="F:aminopeptidase activity"/>
    <property type="evidence" value="ECO:0007669"/>
    <property type="project" value="UniProtKB-KW"/>
</dbReference>
<evidence type="ECO:0000313" key="7">
    <source>
        <dbReference type="Proteomes" id="UP001596020"/>
    </source>
</evidence>
<evidence type="ECO:0000256" key="5">
    <source>
        <dbReference type="SAM" id="SignalP"/>
    </source>
</evidence>
<dbReference type="PANTHER" id="PTHR10363">
    <property type="entry name" value="BLEOMYCIN HYDROLASE"/>
    <property type="match status" value="1"/>
</dbReference>
<feature type="signal peptide" evidence="5">
    <location>
        <begin position="1"/>
        <end position="23"/>
    </location>
</feature>
<sequence length="468" mass="52964">MNKKLILVVGLAMALSSANSAFAQKDGGITPKMLKEIRASYGTNPQDKALRNAVMANGMSSLVENSDNHTKFDEQFTYRVNSKGISDQKSSGRCWLFTGLNVMRSPIIAQYGLGEFFFSQNYSFFYDQLEKSNLFLQAIIDTRDKKIDDPTVAWLFQHPISDGGQFTGISENILKYGLVPSSVMPETVNSNNTRTMSSIIAKILRQGGIRMREAAAKGAKKAALEAQKLDYLKEIYKVLAMNLGVPPTEFEYTLKDAQGKVISTETYTPQSFYKKFVGQDLRNDFVMIMNDPSRPYGKLYSIEYDRHSYDGANWTYVNVPIEELKEMAIASLKDSTMIYYSCDVGKEFDRKTGSLDLNNFDYNSLLGFKFDMNKKERIETYDSGSSHAMTLVAVNLDKNGKPDKWMVENSWGASNGFHGHLIMTDQWFDAYTFRIVVNKKYVSDKVLKILNTKPTMLPPWDPMFAPEN</sequence>
<evidence type="ECO:0000256" key="3">
    <source>
        <dbReference type="ARBA" id="ARBA00022807"/>
    </source>
</evidence>
<reference evidence="7" key="1">
    <citation type="journal article" date="2019" name="Int. J. Syst. Evol. Microbiol.">
        <title>The Global Catalogue of Microorganisms (GCM) 10K type strain sequencing project: providing services to taxonomists for standard genome sequencing and annotation.</title>
        <authorList>
            <consortium name="The Broad Institute Genomics Platform"/>
            <consortium name="The Broad Institute Genome Sequencing Center for Infectious Disease"/>
            <person name="Wu L."/>
            <person name="Ma J."/>
        </authorList>
    </citation>
    <scope>NUCLEOTIDE SEQUENCE [LARGE SCALE GENOMIC DNA]</scope>
    <source>
        <strain evidence="7">CGMCC 4.7357</strain>
    </source>
</reference>
<dbReference type="Proteomes" id="UP001596020">
    <property type="component" value="Unassembled WGS sequence"/>
</dbReference>
<dbReference type="RefSeq" id="WP_380079618.1">
    <property type="nucleotide sequence ID" value="NZ_JBHSGO010000203.1"/>
</dbReference>
<dbReference type="InterPro" id="IPR038765">
    <property type="entry name" value="Papain-like_cys_pep_sf"/>
</dbReference>
<keyword evidence="4 6" id="KW-0031">Aminopeptidase</keyword>
<evidence type="ECO:0000256" key="1">
    <source>
        <dbReference type="ARBA" id="ARBA00022670"/>
    </source>
</evidence>
<dbReference type="Pfam" id="PF03051">
    <property type="entry name" value="Peptidase_C1_2"/>
    <property type="match status" value="1"/>
</dbReference>
<keyword evidence="1 4" id="KW-0645">Protease</keyword>
<proteinExistence type="inferred from homology"/>
<gene>
    <name evidence="6" type="ORF">ACFO3G_07800</name>
</gene>
<dbReference type="PROSITE" id="PS00139">
    <property type="entry name" value="THIOL_PROTEASE_CYS"/>
    <property type="match status" value="1"/>
</dbReference>
<dbReference type="InterPro" id="IPR000169">
    <property type="entry name" value="Pept_cys_AS"/>
</dbReference>
<evidence type="ECO:0000256" key="2">
    <source>
        <dbReference type="ARBA" id="ARBA00022801"/>
    </source>
</evidence>
<dbReference type="PIRSF" id="PIRSF005700">
    <property type="entry name" value="PepC"/>
    <property type="match status" value="1"/>
</dbReference>
<accession>A0ABV9KA16</accession>
<keyword evidence="7" id="KW-1185">Reference proteome</keyword>
<comment type="similarity">
    <text evidence="4">Belongs to the peptidase C1 family.</text>
</comment>
<dbReference type="Gene3D" id="3.90.70.10">
    <property type="entry name" value="Cysteine proteinases"/>
    <property type="match status" value="1"/>
</dbReference>
<name>A0ABV9KA16_9PORP</name>
<organism evidence="6 7">
    <name type="scientific">Falsiporphyromonas endometrii</name>
    <dbReference type="NCBI Taxonomy" id="1387297"/>
    <lineage>
        <taxon>Bacteria</taxon>
        <taxon>Pseudomonadati</taxon>
        <taxon>Bacteroidota</taxon>
        <taxon>Bacteroidia</taxon>
        <taxon>Bacteroidales</taxon>
        <taxon>Porphyromonadaceae</taxon>
        <taxon>Falsiporphyromonas</taxon>
    </lineage>
</organism>
<keyword evidence="5" id="KW-0732">Signal</keyword>
<evidence type="ECO:0000313" key="6">
    <source>
        <dbReference type="EMBL" id="MFC4666496.1"/>
    </source>
</evidence>
<keyword evidence="3 4" id="KW-0788">Thiol protease</keyword>
<protein>
    <recommendedName>
        <fullName evidence="4">Aminopeptidase</fullName>
    </recommendedName>
</protein>
<dbReference type="EMBL" id="JBHSGO010000203">
    <property type="protein sequence ID" value="MFC4666496.1"/>
    <property type="molecule type" value="Genomic_DNA"/>
</dbReference>
<dbReference type="PANTHER" id="PTHR10363:SF2">
    <property type="entry name" value="BLEOMYCIN HYDROLASE"/>
    <property type="match status" value="1"/>
</dbReference>
<feature type="chain" id="PRO_5047342705" description="Aminopeptidase" evidence="5">
    <location>
        <begin position="24"/>
        <end position="468"/>
    </location>
</feature>
<evidence type="ECO:0000256" key="4">
    <source>
        <dbReference type="PIRNR" id="PIRNR005700"/>
    </source>
</evidence>